<evidence type="ECO:0000313" key="1">
    <source>
        <dbReference type="EMBL" id="KAJ9122351.1"/>
    </source>
</evidence>
<accession>A0ACC2XH34</accession>
<protein>
    <submittedName>
        <fullName evidence="1">Uncharacterized protein</fullName>
    </submittedName>
</protein>
<gene>
    <name evidence="1" type="ORF">QFC22_001773</name>
</gene>
<keyword evidence="2" id="KW-1185">Reference proteome</keyword>
<dbReference type="EMBL" id="JASBWU010000004">
    <property type="protein sequence ID" value="KAJ9122351.1"/>
    <property type="molecule type" value="Genomic_DNA"/>
</dbReference>
<sequence>MSYHGSGSAERVKDRNPSSASFHSPSATQLQSQRNREEEERHLAVRHQTREKVLREREVWAHDIVEPHQKADYRRTYDKPDGLDHVRRQQELQIAAERNRDRERDVYRLERDPRERPSDPWYRHSAHDQPRGTSRQVISPLTANRQPSMDHHGPANVSRLSRYDRDREEWERERARAYRDEEHSRIIDPRSHRRDESEYRRSLTDPRALPSVGGFSSGALPSHRGTVSPVAYTTTLRQASHDFHRDAEEHSGNGYPYYPSPAASHRPLGAPGYLPRSAEYREMRIGGPHAMPPGAEDRPLGPHRYPSADYHRLPTHGYVPSASPRGDVTRNDHSGSGFEHESREVGPREIKQREQQEAKEQQRRVSRPSVDARSNMGMAVSPVAAHSMSAGLARTPSASAFAVPVSGSSNGDEHGRESRQLREVTSGIPTSAGLVVHGYPHMLPPHDVTYAAPYDAPKYYTGPPSQPPQYSPAYLRDVAAREAREALKYRIWQDEKRARLEELMNMERNKRNRAALRQGLTGAGQLDSLPLSSRNGGDHLAPDSAAGSRSHTPVAEGAVGNLRRQLKAQHKSAARLRKERKEEALAAAAVAARERTSDVHGSRRTSPSRLDDLDDELMDLVGEDGGDYPSATLAAPGSVPGDERHLNDPTSASKRAARRKDRLKIMDETELPQEHWPTKGTRNKDGSFRKKPGPPKGVKKSVGPSKSGLAGGSAGDAFGGVAGELPPGTEHIRFGASIGDELLGVAAAPSTSSKRRKLNGTVKMEVDRGTERHSSPYEELASIRQEMPDNETASRFDGRSPTDVGVRPESTGFYTSNDALARSLSTIEQSRRLLQDLNAKSESHEPEIQMRTKKTGKKAREGDGDVSHFNTESPQARSPESRDFQGGMPVNSDISPHASLAHDRAGQGDVQERPWEQPLQVQAPFVPHPRSRHEMLSPSRPQFVSLAGDQDFARMPTPPQPTFEDIYGVDEADEVSPPPEVPINNAVARRRHLTVEAMQALIWQDLACNQIPTVARYVGQAIAARQDNARKVADAIARHVKKIQVKAPPTNSAIRQKARAAAKAATIYWKKAEREEVELRKKAEREALERSRVEEAERERQRAAKRLQFLLDSGETYSKLMMKKIKTDEAMEEGDIVVDAERKQTAGDSDDDVEEADDVEYDLDAPGKAFGGVSDRMPLTQKSHSDDPDLSDEELKRRAAARARAIMARSKREAAAFDDQVAGERSRSANVTVSTAALDFQNPLGAGVGVMVTQPVMLQAQLKDYQMRGLSWLAHLYESGINGILADEMGLGKVSFLHIDMLCRSSVSSSVFFEQTIQSISLLAWLAETHNIWGPFLVVAPTSTVHNWQAELTRFVPRLKVLPHWGTPADREVIRREWTRPAVTFTEDAPFHIVVTSYDMVNVDTQYFKKVRWQYMILDEAQAVKNAGTQRWTNLLSLKSRNRLLLTGTPIQNNMGELWALLHFIMPDLFTSLQDFTQWFSRGIEDGTGRKNDMLQAQQLRRLHDVLRPFMLRRVKRNVQSELGEKIEKDILVNLSPRQHMMYKALRSNASIKAILDQAKETSDTSTKRTALMNVVMQFRKVCNHPELFERADVRAPLSFSTFSSSGELMREQSLYLPDSCENPIRLQLPRIMWEDGGILRRPSEQGRAGFETRYLENLMNIWSPDNLVRSFKDSDSAFGFLALTKDSMSDLSRKAREPAIVQLMRSDLEALRQRESALDLPPASPFTIQAKLRKRLVLDGAVSPNEITLHNWKRSYLSRTEARFTLEEVVAPPIRADCSSRSFYVQQQDLKHPLLDKLALYGLPPVLADDPAIVTRAQKSLPNLPPSGLLRNSSSDQQPVTAMQFPSMKRLIFDSAKMARLDSLLRELKAGGHRVLIYFQMTKMMSIFEEYLIYRQLRYLRLDGGTAIADRRDMVNAWQSNPDIFIFMLSTRAGGLGINLTAADTVIFYEHDWNPSNDAQAMDRAHRVGQTRQVTVYRLICRGTVDERMLHLARNKKDVQDIVVGNKSLDEVNAQKEIASLLLDDDDDSNDMPTTFGNRSAGFGSTFAATGVPVEADDEDGFFSNKKTGDDEDDDGGAAKSKKKAKRKAEGDEAGDTAKPSKKRAPRPPAVGDAPKSKKAKIPNVKSVPASGLPSQVGTPEQPSEVSML</sequence>
<proteinExistence type="predicted"/>
<name>A0ACC2XH34_9TREE</name>
<dbReference type="Proteomes" id="UP001243375">
    <property type="component" value="Unassembled WGS sequence"/>
</dbReference>
<reference evidence="1" key="1">
    <citation type="submission" date="2023-04" db="EMBL/GenBank/DDBJ databases">
        <title>Draft Genome sequencing of Naganishia species isolated from polar environments using Oxford Nanopore Technology.</title>
        <authorList>
            <person name="Leo P."/>
            <person name="Venkateswaran K."/>
        </authorList>
    </citation>
    <scope>NUCLEOTIDE SEQUENCE</scope>
    <source>
        <strain evidence="1">MNA-CCFEE 5425</strain>
    </source>
</reference>
<organism evidence="1 2">
    <name type="scientific">Naganishia vaughanmartiniae</name>
    <dbReference type="NCBI Taxonomy" id="1424756"/>
    <lineage>
        <taxon>Eukaryota</taxon>
        <taxon>Fungi</taxon>
        <taxon>Dikarya</taxon>
        <taxon>Basidiomycota</taxon>
        <taxon>Agaricomycotina</taxon>
        <taxon>Tremellomycetes</taxon>
        <taxon>Filobasidiales</taxon>
        <taxon>Filobasidiaceae</taxon>
        <taxon>Naganishia</taxon>
    </lineage>
</organism>
<comment type="caution">
    <text evidence="1">The sequence shown here is derived from an EMBL/GenBank/DDBJ whole genome shotgun (WGS) entry which is preliminary data.</text>
</comment>
<evidence type="ECO:0000313" key="2">
    <source>
        <dbReference type="Proteomes" id="UP001243375"/>
    </source>
</evidence>